<dbReference type="PROSITE" id="PS00633">
    <property type="entry name" value="BROMODOMAIN_1"/>
    <property type="match status" value="1"/>
</dbReference>
<evidence type="ECO:0000256" key="2">
    <source>
        <dbReference type="ARBA" id="ARBA00022741"/>
    </source>
</evidence>
<keyword evidence="9" id="KW-1185">Reference proteome</keyword>
<dbReference type="FunFam" id="1.20.920.10:FF:000037">
    <property type="entry name" value="ATPase family AAA domain-containing protein"/>
    <property type="match status" value="1"/>
</dbReference>
<dbReference type="PRINTS" id="PR00503">
    <property type="entry name" value="BROMODOMAIN"/>
</dbReference>
<dbReference type="GO" id="GO:0042393">
    <property type="term" value="F:histone binding"/>
    <property type="evidence" value="ECO:0007669"/>
    <property type="project" value="TreeGrafter"/>
</dbReference>
<dbReference type="InterPro" id="IPR001487">
    <property type="entry name" value="Bromodomain"/>
</dbReference>
<feature type="domain" description="Bromo" evidence="7">
    <location>
        <begin position="24"/>
        <end position="86"/>
    </location>
</feature>
<dbReference type="GO" id="GO:0005524">
    <property type="term" value="F:ATP binding"/>
    <property type="evidence" value="ECO:0007669"/>
    <property type="project" value="UniProtKB-KW"/>
</dbReference>
<dbReference type="GO" id="GO:0005634">
    <property type="term" value="C:nucleus"/>
    <property type="evidence" value="ECO:0007669"/>
    <property type="project" value="TreeGrafter"/>
</dbReference>
<keyword evidence="2" id="KW-0547">Nucleotide-binding</keyword>
<feature type="region of interest" description="Disordered" evidence="6">
    <location>
        <begin position="160"/>
        <end position="196"/>
    </location>
</feature>
<dbReference type="InterPro" id="IPR036427">
    <property type="entry name" value="Bromodomain-like_sf"/>
</dbReference>
<dbReference type="InterPro" id="IPR018359">
    <property type="entry name" value="Bromodomain_CS"/>
</dbReference>
<dbReference type="Proteomes" id="UP000634136">
    <property type="component" value="Unassembled WGS sequence"/>
</dbReference>
<sequence>MQNLNTNSLRKVLRILYDKRFIAFHFPVSDEDAPNYRSIIQNPMDMATMLQHVDNGHYITCSAFLQDIDLIVSNAKAYNGDDYNGSRIVSRACELRDAVHGMLSQMDPALVAYCDKIAAQGGPVQLPEEFGGSTFPSTPVVQLGTTTRMSARLRNVQPEVNMDKSYDALKRTKRSTDVTNAEDKSRQDPVLPKSSLEHQADDIACESVEPVLIDGNLHGAFTSGHADDSSPEDVTMLDGEFSSQVESVKQLFVKRSENYSIPQLERLYTRIMKGVFETKGEGIKDLKSAVLRFLFKFVEDDANF</sequence>
<dbReference type="EMBL" id="JAAIUW010000007">
    <property type="protein sequence ID" value="KAF7824279.1"/>
    <property type="molecule type" value="Genomic_DNA"/>
</dbReference>
<dbReference type="PANTHER" id="PTHR23069">
    <property type="entry name" value="AAA DOMAIN-CONTAINING"/>
    <property type="match status" value="1"/>
</dbReference>
<dbReference type="GO" id="GO:0016887">
    <property type="term" value="F:ATP hydrolysis activity"/>
    <property type="evidence" value="ECO:0007669"/>
    <property type="project" value="TreeGrafter"/>
</dbReference>
<dbReference type="SUPFAM" id="SSF47370">
    <property type="entry name" value="Bromodomain"/>
    <property type="match status" value="1"/>
</dbReference>
<dbReference type="GO" id="GO:0003682">
    <property type="term" value="F:chromatin binding"/>
    <property type="evidence" value="ECO:0007669"/>
    <property type="project" value="TreeGrafter"/>
</dbReference>
<dbReference type="Pfam" id="PF00439">
    <property type="entry name" value="Bromodomain"/>
    <property type="match status" value="1"/>
</dbReference>
<dbReference type="SMART" id="SM00297">
    <property type="entry name" value="BROMO"/>
    <property type="match status" value="1"/>
</dbReference>
<evidence type="ECO:0000256" key="4">
    <source>
        <dbReference type="ARBA" id="ARBA00023117"/>
    </source>
</evidence>
<dbReference type="Gene3D" id="1.20.920.10">
    <property type="entry name" value="Bromodomain-like"/>
    <property type="match status" value="1"/>
</dbReference>
<name>A0A834TUC6_9FABA</name>
<dbReference type="GO" id="GO:0006334">
    <property type="term" value="P:nucleosome assembly"/>
    <property type="evidence" value="ECO:0007669"/>
    <property type="project" value="TreeGrafter"/>
</dbReference>
<proteinExistence type="inferred from homology"/>
<dbReference type="GO" id="GO:0045815">
    <property type="term" value="P:transcription initiation-coupled chromatin remodeling"/>
    <property type="evidence" value="ECO:0007669"/>
    <property type="project" value="TreeGrafter"/>
</dbReference>
<dbReference type="PANTHER" id="PTHR23069:SF0">
    <property type="entry name" value="TAT-BINDING HOMOLOG 7"/>
    <property type="match status" value="1"/>
</dbReference>
<evidence type="ECO:0000256" key="5">
    <source>
        <dbReference type="PROSITE-ProRule" id="PRU00035"/>
    </source>
</evidence>
<feature type="compositionally biased region" description="Basic and acidic residues" evidence="6">
    <location>
        <begin position="161"/>
        <end position="187"/>
    </location>
</feature>
<dbReference type="OrthoDB" id="5421at2759"/>
<evidence type="ECO:0000256" key="3">
    <source>
        <dbReference type="ARBA" id="ARBA00022840"/>
    </source>
</evidence>
<evidence type="ECO:0000256" key="6">
    <source>
        <dbReference type="SAM" id="MobiDB-lite"/>
    </source>
</evidence>
<reference evidence="8" key="1">
    <citation type="submission" date="2020-09" db="EMBL/GenBank/DDBJ databases">
        <title>Genome-Enabled Discovery of Anthraquinone Biosynthesis in Senna tora.</title>
        <authorList>
            <person name="Kang S.-H."/>
            <person name="Pandey R.P."/>
            <person name="Lee C.-M."/>
            <person name="Sim J.-S."/>
            <person name="Jeong J.-T."/>
            <person name="Choi B.-S."/>
            <person name="Jung M."/>
            <person name="Ginzburg D."/>
            <person name="Zhao K."/>
            <person name="Won S.Y."/>
            <person name="Oh T.-J."/>
            <person name="Yu Y."/>
            <person name="Kim N.-H."/>
            <person name="Lee O.R."/>
            <person name="Lee T.-H."/>
            <person name="Bashyal P."/>
            <person name="Kim T.-S."/>
            <person name="Lee W.-H."/>
            <person name="Kawkins C."/>
            <person name="Kim C.-K."/>
            <person name="Kim J.S."/>
            <person name="Ahn B.O."/>
            <person name="Rhee S.Y."/>
            <person name="Sohng J.K."/>
        </authorList>
    </citation>
    <scope>NUCLEOTIDE SEQUENCE</scope>
    <source>
        <tissue evidence="8">Leaf</tissue>
    </source>
</reference>
<keyword evidence="3" id="KW-0067">ATP-binding</keyword>
<dbReference type="GO" id="GO:0006337">
    <property type="term" value="P:nucleosome disassembly"/>
    <property type="evidence" value="ECO:0007669"/>
    <property type="project" value="TreeGrafter"/>
</dbReference>
<keyword evidence="4 5" id="KW-0103">Bromodomain</keyword>
<dbReference type="InterPro" id="IPR045199">
    <property type="entry name" value="ATAD2-like"/>
</dbReference>
<dbReference type="AlphaFoldDB" id="A0A834TUC6"/>
<gene>
    <name evidence="8" type="ORF">G2W53_022423</name>
</gene>
<organism evidence="8 9">
    <name type="scientific">Senna tora</name>
    <dbReference type="NCBI Taxonomy" id="362788"/>
    <lineage>
        <taxon>Eukaryota</taxon>
        <taxon>Viridiplantae</taxon>
        <taxon>Streptophyta</taxon>
        <taxon>Embryophyta</taxon>
        <taxon>Tracheophyta</taxon>
        <taxon>Spermatophyta</taxon>
        <taxon>Magnoliopsida</taxon>
        <taxon>eudicotyledons</taxon>
        <taxon>Gunneridae</taxon>
        <taxon>Pentapetalae</taxon>
        <taxon>rosids</taxon>
        <taxon>fabids</taxon>
        <taxon>Fabales</taxon>
        <taxon>Fabaceae</taxon>
        <taxon>Caesalpinioideae</taxon>
        <taxon>Cassia clade</taxon>
        <taxon>Senna</taxon>
    </lineage>
</organism>
<evidence type="ECO:0000256" key="1">
    <source>
        <dbReference type="ARBA" id="ARBA00006914"/>
    </source>
</evidence>
<comment type="similarity">
    <text evidence="1">Belongs to the AAA ATPase family.</text>
</comment>
<evidence type="ECO:0000313" key="9">
    <source>
        <dbReference type="Proteomes" id="UP000634136"/>
    </source>
</evidence>
<dbReference type="PROSITE" id="PS50014">
    <property type="entry name" value="BROMODOMAIN_2"/>
    <property type="match status" value="1"/>
</dbReference>
<protein>
    <submittedName>
        <fullName evidence="8">ATPase family AAA domain-containing protein</fullName>
    </submittedName>
</protein>
<comment type="caution">
    <text evidence="8">The sequence shown here is derived from an EMBL/GenBank/DDBJ whole genome shotgun (WGS) entry which is preliminary data.</text>
</comment>
<evidence type="ECO:0000259" key="7">
    <source>
        <dbReference type="PROSITE" id="PS50014"/>
    </source>
</evidence>
<evidence type="ECO:0000313" key="8">
    <source>
        <dbReference type="EMBL" id="KAF7824279.1"/>
    </source>
</evidence>
<accession>A0A834TUC6</accession>